<evidence type="ECO:0000256" key="1">
    <source>
        <dbReference type="ARBA" id="ARBA00022729"/>
    </source>
</evidence>
<keyword evidence="5" id="KW-1185">Reference proteome</keyword>
<accession>A0A1V9ZGM3</accession>
<dbReference type="PANTHER" id="PTHR13544:SF0">
    <property type="entry name" value="THIOREDOXIN REDUCTASE-LIKE SELENOPROTEIN T"/>
    <property type="match status" value="1"/>
</dbReference>
<evidence type="ECO:0000256" key="3">
    <source>
        <dbReference type="SAM" id="Phobius"/>
    </source>
</evidence>
<feature type="transmembrane region" description="Helical" evidence="3">
    <location>
        <begin position="66"/>
        <end position="84"/>
    </location>
</feature>
<dbReference type="AlphaFoldDB" id="A0A1V9ZGM3"/>
<dbReference type="EMBL" id="JNBR01000124">
    <property type="protein sequence ID" value="OQR96980.1"/>
    <property type="molecule type" value="Genomic_DNA"/>
</dbReference>
<dbReference type="OrthoDB" id="60822at2759"/>
<reference evidence="4 5" key="1">
    <citation type="journal article" date="2014" name="Genome Biol. Evol.">
        <title>The secreted proteins of Achlya hypogyna and Thraustotheca clavata identify the ancestral oomycete secretome and reveal gene acquisitions by horizontal gene transfer.</title>
        <authorList>
            <person name="Misner I."/>
            <person name="Blouin N."/>
            <person name="Leonard G."/>
            <person name="Richards T.A."/>
            <person name="Lane C.E."/>
        </authorList>
    </citation>
    <scope>NUCLEOTIDE SEQUENCE [LARGE SCALE GENOMIC DNA]</scope>
    <source>
        <strain evidence="4 5">ATCC 48635</strain>
    </source>
</reference>
<dbReference type="Pfam" id="PF10262">
    <property type="entry name" value="Rdx"/>
    <property type="match status" value="1"/>
</dbReference>
<proteinExistence type="predicted"/>
<evidence type="ECO:0000256" key="2">
    <source>
        <dbReference type="ARBA" id="ARBA00023284"/>
    </source>
</evidence>
<dbReference type="Proteomes" id="UP000243579">
    <property type="component" value="Unassembled WGS sequence"/>
</dbReference>
<dbReference type="GO" id="GO:0005789">
    <property type="term" value="C:endoplasmic reticulum membrane"/>
    <property type="evidence" value="ECO:0007669"/>
    <property type="project" value="TreeGrafter"/>
</dbReference>
<evidence type="ECO:0000313" key="4">
    <source>
        <dbReference type="EMBL" id="OQR96980.1"/>
    </source>
</evidence>
<dbReference type="GO" id="GO:0004791">
    <property type="term" value="F:thioredoxin-disulfide reductase (NADPH) activity"/>
    <property type="evidence" value="ECO:0007669"/>
    <property type="project" value="TreeGrafter"/>
</dbReference>
<organism evidence="4 5">
    <name type="scientific">Achlya hypogyna</name>
    <name type="common">Oomycete</name>
    <name type="synonym">Protoachlya hypogyna</name>
    <dbReference type="NCBI Taxonomy" id="1202772"/>
    <lineage>
        <taxon>Eukaryota</taxon>
        <taxon>Sar</taxon>
        <taxon>Stramenopiles</taxon>
        <taxon>Oomycota</taxon>
        <taxon>Saprolegniomycetes</taxon>
        <taxon>Saprolegniales</taxon>
        <taxon>Achlyaceae</taxon>
        <taxon>Achlya</taxon>
    </lineage>
</organism>
<dbReference type="InterPro" id="IPR011893">
    <property type="entry name" value="Selenoprotein_Rdx-typ"/>
</dbReference>
<keyword evidence="2" id="KW-0676">Redox-active center</keyword>
<comment type="caution">
    <text evidence="4">The sequence shown here is derived from an EMBL/GenBank/DDBJ whole genome shotgun (WGS) entry which is preliminary data.</text>
</comment>
<gene>
    <name evidence="4" type="ORF">ACHHYP_12955</name>
</gene>
<keyword evidence="3" id="KW-0812">Transmembrane</keyword>
<name>A0A1V9ZGM3_ACHHY</name>
<dbReference type="PANTHER" id="PTHR13544">
    <property type="entry name" value="SELENOPROTEIN T"/>
    <property type="match status" value="1"/>
</dbReference>
<dbReference type="InterPro" id="IPR019389">
    <property type="entry name" value="Selenoprotein_T"/>
</dbReference>
<keyword evidence="3" id="KW-0472">Membrane</keyword>
<keyword evidence="3" id="KW-1133">Transmembrane helix</keyword>
<feature type="transmembrane region" description="Helical" evidence="3">
    <location>
        <begin position="104"/>
        <end position="121"/>
    </location>
</feature>
<dbReference type="NCBIfam" id="TIGR02174">
    <property type="entry name" value="CXXU_selWTH"/>
    <property type="match status" value="1"/>
</dbReference>
<keyword evidence="1" id="KW-0732">Signal</keyword>
<dbReference type="GO" id="GO:0045454">
    <property type="term" value="P:cell redox homeostasis"/>
    <property type="evidence" value="ECO:0007669"/>
    <property type="project" value="TreeGrafter"/>
</dbReference>
<evidence type="ECO:0000313" key="5">
    <source>
        <dbReference type="Proteomes" id="UP000243579"/>
    </source>
</evidence>
<sequence>MSTKKRAKQAAKKPSELKKSGDIVRVVFDSQSYQPQYDALVGKVARTFPQVDTVNEEYPLPPSKLMWWRITVALQAFLTIFVMFGDQILAWLGMPMGEAFLQKFVQYRFVVFPLVMILSPMRQMLASTGAFEVYINDKQVYSALATGRSAPFEVVKAALVQAGIKAVAPAQ</sequence>
<protein>
    <submittedName>
        <fullName evidence="4">Uncharacterized protein</fullName>
    </submittedName>
</protein>